<dbReference type="Gene3D" id="3.40.525.10">
    <property type="entry name" value="CRAL-TRIO lipid binding domain"/>
    <property type="match status" value="1"/>
</dbReference>
<comment type="catalytic activity">
    <reaction evidence="6 7">
        <text>N(6)-[(R)-lipoyl]-L-lysyl-[protein] + pyruvate + H(+) = N(6)-[(R)-S(8)-acetyldihydrolipoyl]-L-lysyl-[protein] + CO2</text>
        <dbReference type="Rhea" id="RHEA:19189"/>
        <dbReference type="Rhea" id="RHEA-COMP:10474"/>
        <dbReference type="Rhea" id="RHEA-COMP:10478"/>
        <dbReference type="ChEBI" id="CHEBI:15361"/>
        <dbReference type="ChEBI" id="CHEBI:15378"/>
        <dbReference type="ChEBI" id="CHEBI:16526"/>
        <dbReference type="ChEBI" id="CHEBI:83099"/>
        <dbReference type="ChEBI" id="CHEBI:83111"/>
        <dbReference type="EC" id="1.2.4.1"/>
    </reaction>
</comment>
<keyword evidence="3 7" id="KW-0560">Oxidoreductase</keyword>
<dbReference type="CDD" id="cd02000">
    <property type="entry name" value="TPP_E1_PDC_ADC_BCADC"/>
    <property type="match status" value="1"/>
</dbReference>
<dbReference type="InterPro" id="IPR017597">
    <property type="entry name" value="Pyrv_DH_E1_asu_subgrp-y"/>
</dbReference>
<dbReference type="FunFam" id="3.40.50.970:FF:000013">
    <property type="entry name" value="Pyruvate dehydrogenase E1 component subunit alpha"/>
    <property type="match status" value="1"/>
</dbReference>
<evidence type="ECO:0000256" key="6">
    <source>
        <dbReference type="ARBA" id="ARBA00051231"/>
    </source>
</evidence>
<name>A0A182TLB5_9DIPT</name>
<evidence type="ECO:0000256" key="4">
    <source>
        <dbReference type="ARBA" id="ARBA00023052"/>
    </source>
</evidence>
<comment type="function">
    <text evidence="7">The pyruvate dehydrogenase complex catalyzes the overall conversion of pyruvate to acetyl-CoA and CO(2).</text>
</comment>
<dbReference type="InterPro" id="IPR036865">
    <property type="entry name" value="CRAL-TRIO_dom_sf"/>
</dbReference>
<evidence type="ECO:0000313" key="10">
    <source>
        <dbReference type="Proteomes" id="UP000075902"/>
    </source>
</evidence>
<dbReference type="GO" id="GO:0004739">
    <property type="term" value="F:pyruvate dehydrogenase (acetyl-transferring) activity"/>
    <property type="evidence" value="ECO:0007669"/>
    <property type="project" value="UniProtKB-UniRule"/>
</dbReference>
<dbReference type="EnsemblMetazoa" id="AMEC004401-RA">
    <property type="protein sequence ID" value="AMEC004401-PA"/>
    <property type="gene ID" value="AMEC004401"/>
</dbReference>
<dbReference type="VEuPathDB" id="VectorBase:AMEC004401"/>
<sequence length="520" mass="57626">MTMCLDLWVKLEGNAKGHIMLMDMHGMHVGHMTKMNMAAVKKHMFYVQDALPIRLKQLHFINVVPFMNWLMSLVRPLLHKEVEEMINMHVGQDKLHKDIPIECLPNEVGGTAGSVQELHDSFKEKLYANSEWFKATESQNLKTLSSQQQNGFASEATFETRAFKLHNLEEGPSTKVTLTKEDALKYYGQMYTIRRMETAAGNLYKEKVIRGFCHLYSGQEACAVGMRAAMRPEDSCITAYRCHGWTYLMGVSPVGVLAELTGRSSGCARGKGGSMHMYGKNFYGGNGIVGAQVPLGVGIGFAAKYNGTKGACIALYGDGAANQGQLFEVYNMAKLWNAPCIFVCENNGYGMGTSAERASANTNYYTRGDFVPGIWVDGMDVLAVREATRFALEHTSSGKGPILMETATYRYSGHSMSDPGTSYRSRDEIAEVRQTRDPITSLREKILTTELATVEELKEIEGKIRAEVDSATKVAKTDKEISVDELTADIYANPENLTSVRSTVPHAELQHKRLGQAVNM</sequence>
<protein>
    <recommendedName>
        <fullName evidence="7">Pyruvate dehydrogenase E1 component subunit alpha</fullName>
        <ecNumber evidence="7">1.2.4.1</ecNumber>
    </recommendedName>
</protein>
<evidence type="ECO:0000313" key="9">
    <source>
        <dbReference type="EnsemblMetazoa" id="AMEC004401-PA"/>
    </source>
</evidence>
<dbReference type="STRING" id="34690.A0A182TLB5"/>
<dbReference type="Gene3D" id="3.40.50.970">
    <property type="match status" value="1"/>
</dbReference>
<keyword evidence="5 7" id="KW-0670">Pyruvate</keyword>
<feature type="domain" description="CRAL-TRIO" evidence="8">
    <location>
        <begin position="1"/>
        <end position="116"/>
    </location>
</feature>
<dbReference type="EC" id="1.2.4.1" evidence="7"/>
<dbReference type="InterPro" id="IPR001017">
    <property type="entry name" value="DH_E1"/>
</dbReference>
<dbReference type="InterPro" id="IPR050642">
    <property type="entry name" value="PDH_E1_Alpha_Subunit"/>
</dbReference>
<proteinExistence type="predicted"/>
<dbReference type="SUPFAM" id="SSF52518">
    <property type="entry name" value="Thiamin diphosphate-binding fold (THDP-binding)"/>
    <property type="match status" value="1"/>
</dbReference>
<keyword evidence="4 7" id="KW-0786">Thiamine pyrophosphate</keyword>
<dbReference type="Pfam" id="PF00676">
    <property type="entry name" value="E1_dh"/>
    <property type="match status" value="1"/>
</dbReference>
<dbReference type="GO" id="GO:0006086">
    <property type="term" value="P:pyruvate decarboxylation to acetyl-CoA"/>
    <property type="evidence" value="ECO:0007669"/>
    <property type="project" value="InterPro"/>
</dbReference>
<dbReference type="PANTHER" id="PTHR11516">
    <property type="entry name" value="PYRUVATE DEHYDROGENASE E1 COMPONENT, ALPHA SUBUNIT BACTERIAL AND ORGANELLAR"/>
    <property type="match status" value="1"/>
</dbReference>
<evidence type="ECO:0000256" key="7">
    <source>
        <dbReference type="RuleBase" id="RU361139"/>
    </source>
</evidence>
<dbReference type="SUPFAM" id="SSF52087">
    <property type="entry name" value="CRAL/TRIO domain"/>
    <property type="match status" value="1"/>
</dbReference>
<dbReference type="CDD" id="cd00170">
    <property type="entry name" value="SEC14"/>
    <property type="match status" value="1"/>
</dbReference>
<dbReference type="PRINTS" id="PR00180">
    <property type="entry name" value="CRETINALDHBP"/>
</dbReference>
<accession>A0A182TLB5</accession>
<reference evidence="9" key="2">
    <citation type="submission" date="2020-05" db="UniProtKB">
        <authorList>
            <consortium name="EnsemblMetazoa"/>
        </authorList>
    </citation>
    <scope>IDENTIFICATION</scope>
    <source>
        <strain evidence="9">CM1001059</strain>
    </source>
</reference>
<dbReference type="InterPro" id="IPR001251">
    <property type="entry name" value="CRAL-TRIO_dom"/>
</dbReference>
<keyword evidence="10" id="KW-1185">Reference proteome</keyword>
<evidence type="ECO:0000256" key="1">
    <source>
        <dbReference type="ARBA" id="ARBA00001964"/>
    </source>
</evidence>
<dbReference type="NCBIfam" id="TIGR03182">
    <property type="entry name" value="PDH_E1_alph_y"/>
    <property type="match status" value="1"/>
</dbReference>
<evidence type="ECO:0000256" key="3">
    <source>
        <dbReference type="ARBA" id="ARBA00023002"/>
    </source>
</evidence>
<dbReference type="Proteomes" id="UP000075902">
    <property type="component" value="Unassembled WGS sequence"/>
</dbReference>
<dbReference type="Pfam" id="PF00650">
    <property type="entry name" value="CRAL_TRIO"/>
    <property type="match status" value="1"/>
</dbReference>
<reference evidence="10" key="1">
    <citation type="submission" date="2014-01" db="EMBL/GenBank/DDBJ databases">
        <title>The Genome Sequence of Anopheles melas CM1001059_A (V2).</title>
        <authorList>
            <consortium name="The Broad Institute Genomics Platform"/>
            <person name="Neafsey D.E."/>
            <person name="Besansky N."/>
            <person name="Howell P."/>
            <person name="Walton C."/>
            <person name="Young S.K."/>
            <person name="Zeng Q."/>
            <person name="Gargeya S."/>
            <person name="Fitzgerald M."/>
            <person name="Haas B."/>
            <person name="Abouelleil A."/>
            <person name="Allen A.W."/>
            <person name="Alvarado L."/>
            <person name="Arachchi H.M."/>
            <person name="Berlin A.M."/>
            <person name="Chapman S.B."/>
            <person name="Gainer-Dewar J."/>
            <person name="Goldberg J."/>
            <person name="Griggs A."/>
            <person name="Gujja S."/>
            <person name="Hansen M."/>
            <person name="Howarth C."/>
            <person name="Imamovic A."/>
            <person name="Ireland A."/>
            <person name="Larimer J."/>
            <person name="McCowan C."/>
            <person name="Murphy C."/>
            <person name="Pearson M."/>
            <person name="Poon T.W."/>
            <person name="Priest M."/>
            <person name="Roberts A."/>
            <person name="Saif S."/>
            <person name="Shea T."/>
            <person name="Sisk P."/>
            <person name="Sykes S."/>
            <person name="Wortman J."/>
            <person name="Nusbaum C."/>
            <person name="Birren B."/>
        </authorList>
    </citation>
    <scope>NUCLEOTIDE SEQUENCE [LARGE SCALE GENOMIC DNA]</scope>
    <source>
        <strain evidence="10">CM1001059</strain>
    </source>
</reference>
<dbReference type="AlphaFoldDB" id="A0A182TLB5"/>
<evidence type="ECO:0000256" key="5">
    <source>
        <dbReference type="ARBA" id="ARBA00023317"/>
    </source>
</evidence>
<dbReference type="InterPro" id="IPR029061">
    <property type="entry name" value="THDP-binding"/>
</dbReference>
<evidence type="ECO:0000259" key="8">
    <source>
        <dbReference type="PROSITE" id="PS50191"/>
    </source>
</evidence>
<keyword evidence="2" id="KW-0809">Transit peptide</keyword>
<comment type="cofactor">
    <cofactor evidence="1 7">
        <name>thiamine diphosphate</name>
        <dbReference type="ChEBI" id="CHEBI:58937"/>
    </cofactor>
</comment>
<organism evidence="9 10">
    <name type="scientific">Anopheles melas</name>
    <dbReference type="NCBI Taxonomy" id="34690"/>
    <lineage>
        <taxon>Eukaryota</taxon>
        <taxon>Metazoa</taxon>
        <taxon>Ecdysozoa</taxon>
        <taxon>Arthropoda</taxon>
        <taxon>Hexapoda</taxon>
        <taxon>Insecta</taxon>
        <taxon>Pterygota</taxon>
        <taxon>Neoptera</taxon>
        <taxon>Endopterygota</taxon>
        <taxon>Diptera</taxon>
        <taxon>Nematocera</taxon>
        <taxon>Culicoidea</taxon>
        <taxon>Culicidae</taxon>
        <taxon>Anophelinae</taxon>
        <taxon>Anopheles</taxon>
    </lineage>
</organism>
<dbReference type="PANTHER" id="PTHR11516:SF70">
    <property type="entry name" value="PYRUVATE DEHYDROGENASE E1 COMPONENT SUBUNIT ALPHA"/>
    <property type="match status" value="1"/>
</dbReference>
<evidence type="ECO:0000256" key="2">
    <source>
        <dbReference type="ARBA" id="ARBA00022946"/>
    </source>
</evidence>
<dbReference type="PROSITE" id="PS50191">
    <property type="entry name" value="CRAL_TRIO"/>
    <property type="match status" value="1"/>
</dbReference>